<evidence type="ECO:0000313" key="1">
    <source>
        <dbReference type="EMBL" id="CAG8754376.1"/>
    </source>
</evidence>
<sequence>DELRGCSVDPMLEIKLRRNHVSSAQLYDKAIENLKLAYKNHPISGEIKEILEQARKEYEEIKELSWSEEERSPNKESDAFIKNIFFKKNHVPEKNIPLGEDDELINAQQLAYELCREDISYEQKEELCTLAQNIINRFAEIKPTNSKLVHEVMILSHLPDSEKELYRNLIETFINKINEAILLHPPLLKGLSHIIHQANPKHLKPNDLVCILTILNEKIKNLHSQDMDLQIEMTRTLGQLFDAMADCEVQDLDYEKSYKPLYDILRELNSDNNQELVYHAKYACQALICVPNNESPWKAFLRRSNKTLQVITNLTGAVKNINPGKLAEAIKDLSKRLESIINNAVDLVKEIQSVKEGVSDIIQNFSLEVHRKWYWALRFTDLFIQSHKFASLEKFVYKISCNQDDEFLWDSELDTDIRKELLTSSKYIQNSALSFPTALLKDQNDLKKSRRELSAQLNGLKEQFFSDVDGLKEQFFSDVDDEFEEALELEGDVEEVVYGFLKSKDKLTSDDKEALEVAVNELSNSGDISSIINTVNSFFVLENKLTLYDEKVLEKATKQFLDLKVNKALELQEKITNEFWHSSKSKESLIKVINNVLKENPIIIEDEDIKSLEIEANKYLNLNDKSIFESAVNKFLASKAKKNLEITVNKIVTSKCKKVLLILGVGGTGKSTFGHHLARCLWEEYDKLNTLQSPIPLFIPLARLKEGMFNSDADFIELYLKEKCKLPPEKINALRERKFIFILDGYDEIVERERHCYIENKFCEWKNAKIIISCRPEYLGSGYQKRFFPKNGEKGFQELTIKAFSEKE</sequence>
<evidence type="ECO:0000313" key="2">
    <source>
        <dbReference type="Proteomes" id="UP000789920"/>
    </source>
</evidence>
<name>A0ACA9QJ87_9GLOM</name>
<proteinExistence type="predicted"/>
<dbReference type="Proteomes" id="UP000789920">
    <property type="component" value="Unassembled WGS sequence"/>
</dbReference>
<comment type="caution">
    <text evidence="1">The sequence shown here is derived from an EMBL/GenBank/DDBJ whole genome shotgun (WGS) entry which is preliminary data.</text>
</comment>
<gene>
    <name evidence="1" type="ORF">RPERSI_LOCUS14524</name>
</gene>
<feature type="non-terminal residue" evidence="1">
    <location>
        <position position="808"/>
    </location>
</feature>
<organism evidence="1 2">
    <name type="scientific">Racocetra persica</name>
    <dbReference type="NCBI Taxonomy" id="160502"/>
    <lineage>
        <taxon>Eukaryota</taxon>
        <taxon>Fungi</taxon>
        <taxon>Fungi incertae sedis</taxon>
        <taxon>Mucoromycota</taxon>
        <taxon>Glomeromycotina</taxon>
        <taxon>Glomeromycetes</taxon>
        <taxon>Diversisporales</taxon>
        <taxon>Gigasporaceae</taxon>
        <taxon>Racocetra</taxon>
    </lineage>
</organism>
<protein>
    <submittedName>
        <fullName evidence="1">32353_t:CDS:1</fullName>
    </submittedName>
</protein>
<accession>A0ACA9QJ87</accession>
<keyword evidence="2" id="KW-1185">Reference proteome</keyword>
<dbReference type="EMBL" id="CAJVQC010033609">
    <property type="protein sequence ID" value="CAG8754376.1"/>
    <property type="molecule type" value="Genomic_DNA"/>
</dbReference>
<feature type="non-terminal residue" evidence="1">
    <location>
        <position position="1"/>
    </location>
</feature>
<reference evidence="1" key="1">
    <citation type="submission" date="2021-06" db="EMBL/GenBank/DDBJ databases">
        <authorList>
            <person name="Kallberg Y."/>
            <person name="Tangrot J."/>
            <person name="Rosling A."/>
        </authorList>
    </citation>
    <scope>NUCLEOTIDE SEQUENCE</scope>
    <source>
        <strain evidence="1">MA461A</strain>
    </source>
</reference>